<dbReference type="InterPro" id="IPR009010">
    <property type="entry name" value="Asp_de-COase-like_dom_sf"/>
</dbReference>
<dbReference type="Gene3D" id="2.40.40.20">
    <property type="match status" value="1"/>
</dbReference>
<accession>A0A0F9DY80</accession>
<name>A0A0F9DY80_9ZZZZ</name>
<proteinExistence type="predicted"/>
<comment type="caution">
    <text evidence="2">The sequence shown here is derived from an EMBL/GenBank/DDBJ whole genome shotgun (WGS) entry which is preliminary data.</text>
</comment>
<feature type="non-terminal residue" evidence="2">
    <location>
        <position position="116"/>
    </location>
</feature>
<evidence type="ECO:0000313" key="2">
    <source>
        <dbReference type="EMBL" id="KKL22661.1"/>
    </source>
</evidence>
<organism evidence="2">
    <name type="scientific">marine sediment metagenome</name>
    <dbReference type="NCBI Taxonomy" id="412755"/>
    <lineage>
        <taxon>unclassified sequences</taxon>
        <taxon>metagenomes</taxon>
        <taxon>ecological metagenomes</taxon>
    </lineage>
</organism>
<feature type="region of interest" description="Disordered" evidence="1">
    <location>
        <begin position="97"/>
        <end position="116"/>
    </location>
</feature>
<dbReference type="EMBL" id="LAZR01037267">
    <property type="protein sequence ID" value="KKL22661.1"/>
    <property type="molecule type" value="Genomic_DNA"/>
</dbReference>
<gene>
    <name evidence="2" type="ORF">LCGC14_2433200</name>
</gene>
<dbReference type="AlphaFoldDB" id="A0A0F9DY80"/>
<protein>
    <submittedName>
        <fullName evidence="2">Uncharacterized protein</fullName>
    </submittedName>
</protein>
<evidence type="ECO:0000256" key="1">
    <source>
        <dbReference type="SAM" id="MobiDB-lite"/>
    </source>
</evidence>
<reference evidence="2" key="1">
    <citation type="journal article" date="2015" name="Nature">
        <title>Complex archaea that bridge the gap between prokaryotes and eukaryotes.</title>
        <authorList>
            <person name="Spang A."/>
            <person name="Saw J.H."/>
            <person name="Jorgensen S.L."/>
            <person name="Zaremba-Niedzwiedzka K."/>
            <person name="Martijn J."/>
            <person name="Lind A.E."/>
            <person name="van Eijk R."/>
            <person name="Schleper C."/>
            <person name="Guy L."/>
            <person name="Ettema T.J."/>
        </authorList>
    </citation>
    <scope>NUCLEOTIDE SEQUENCE</scope>
</reference>
<dbReference type="SUPFAM" id="SSF50692">
    <property type="entry name" value="ADC-like"/>
    <property type="match status" value="1"/>
</dbReference>
<sequence>MASGGTLSLETGIMQYRKWEKGLLRADGKPGFETPTGKFEIASSVLEEFGYDPLPVYTEPEEGPLSRPELRGEYPLVFTSGSRSRWSFHTQYVGNPAMLKARPGPQVTMNAGDARE</sequence>